<feature type="domain" description="CHY-type" evidence="7">
    <location>
        <begin position="239"/>
        <end position="306"/>
    </location>
</feature>
<evidence type="ECO:0000256" key="4">
    <source>
        <dbReference type="PROSITE-ProRule" id="PRU00601"/>
    </source>
</evidence>
<dbReference type="EMBL" id="BTGC01000008">
    <property type="protein sequence ID" value="GMM51823.1"/>
    <property type="molecule type" value="Genomic_DNA"/>
</dbReference>
<feature type="domain" description="CTCHY-type" evidence="8">
    <location>
        <begin position="308"/>
        <end position="374"/>
    </location>
</feature>
<dbReference type="Pfam" id="PF14599">
    <property type="entry name" value="zinc_ribbon_6"/>
    <property type="match status" value="1"/>
</dbReference>
<dbReference type="SUPFAM" id="SSF57850">
    <property type="entry name" value="RING/U-box"/>
    <property type="match status" value="1"/>
</dbReference>
<evidence type="ECO:0000256" key="2">
    <source>
        <dbReference type="ARBA" id="ARBA00022771"/>
    </source>
</evidence>
<dbReference type="Gene3D" id="2.20.28.10">
    <property type="match status" value="1"/>
</dbReference>
<dbReference type="Proteomes" id="UP001362899">
    <property type="component" value="Unassembled WGS sequence"/>
</dbReference>
<dbReference type="PANTHER" id="PTHR21319:SF0">
    <property type="entry name" value="AND RING FINGER DOMAIN PROTEIN, PUTATIVE (AFU_ORTHOLOGUE AFUA_1G08900)-RELATED"/>
    <property type="match status" value="1"/>
</dbReference>
<evidence type="ECO:0000259" key="6">
    <source>
        <dbReference type="PROSITE" id="PS50089"/>
    </source>
</evidence>
<keyword evidence="3" id="KW-0862">Zinc</keyword>
<dbReference type="PROSITE" id="PS51270">
    <property type="entry name" value="ZF_CTCHY"/>
    <property type="match status" value="1"/>
</dbReference>
<evidence type="ECO:0000256" key="3">
    <source>
        <dbReference type="ARBA" id="ARBA00022833"/>
    </source>
</evidence>
<accession>A0AAV5RM43</accession>
<dbReference type="AlphaFoldDB" id="A0AAV5RM43"/>
<comment type="caution">
    <text evidence="9">The sequence shown here is derived from an EMBL/GenBank/DDBJ whole genome shotgun (WGS) entry which is preliminary data.</text>
</comment>
<dbReference type="InterPro" id="IPR001841">
    <property type="entry name" value="Znf_RING"/>
</dbReference>
<dbReference type="GO" id="GO:0008270">
    <property type="term" value="F:zinc ion binding"/>
    <property type="evidence" value="ECO:0007669"/>
    <property type="project" value="UniProtKB-KW"/>
</dbReference>
<proteinExistence type="predicted"/>
<dbReference type="PANTHER" id="PTHR21319">
    <property type="entry name" value="RING FINGER AND CHY ZINC FINGER DOMAIN-CONTAINING PROTEIN 1"/>
    <property type="match status" value="1"/>
</dbReference>
<keyword evidence="1" id="KW-0479">Metal-binding</keyword>
<dbReference type="GO" id="GO:0006511">
    <property type="term" value="P:ubiquitin-dependent protein catabolic process"/>
    <property type="evidence" value="ECO:0007669"/>
    <property type="project" value="TreeGrafter"/>
</dbReference>
<dbReference type="GO" id="GO:0061630">
    <property type="term" value="F:ubiquitin protein ligase activity"/>
    <property type="evidence" value="ECO:0007669"/>
    <property type="project" value="TreeGrafter"/>
</dbReference>
<dbReference type="PROSITE" id="PS50089">
    <property type="entry name" value="ZF_RING_2"/>
    <property type="match status" value="1"/>
</dbReference>
<evidence type="ECO:0000259" key="7">
    <source>
        <dbReference type="PROSITE" id="PS51266"/>
    </source>
</evidence>
<reference evidence="9 10" key="1">
    <citation type="journal article" date="2023" name="Elife">
        <title>Identification of key yeast species and microbe-microbe interactions impacting larval growth of Drosophila in the wild.</title>
        <authorList>
            <person name="Mure A."/>
            <person name="Sugiura Y."/>
            <person name="Maeda R."/>
            <person name="Honda K."/>
            <person name="Sakurai N."/>
            <person name="Takahashi Y."/>
            <person name="Watada M."/>
            <person name="Katoh T."/>
            <person name="Gotoh A."/>
            <person name="Gotoh Y."/>
            <person name="Taniguchi I."/>
            <person name="Nakamura K."/>
            <person name="Hayashi T."/>
            <person name="Katayama T."/>
            <person name="Uemura T."/>
            <person name="Hattori Y."/>
        </authorList>
    </citation>
    <scope>NUCLEOTIDE SEQUENCE [LARGE SCALE GENOMIC DNA]</scope>
    <source>
        <strain evidence="9 10">SB-73</strain>
    </source>
</reference>
<gene>
    <name evidence="9" type="ORF">DASB73_027860</name>
</gene>
<dbReference type="GO" id="GO:0016567">
    <property type="term" value="P:protein ubiquitination"/>
    <property type="evidence" value="ECO:0007669"/>
    <property type="project" value="TreeGrafter"/>
</dbReference>
<feature type="compositionally biased region" description="Acidic residues" evidence="5">
    <location>
        <begin position="83"/>
        <end position="97"/>
    </location>
</feature>
<sequence>MSVDHEDEYLDLTHALEAFNRQMNETGLSDCSDDDTEAENNGKSADWESIGLLPSWEKFQVVFQNAQYHFMAGLRRPGLSESEGAENEADLKDEDLNDSYCNPADLKSLQISKNDTESDDEYEDPSNDEDEEEWEQIGRLPTLNQLQYTLKNASSMFSTNSKESGYAIPLPKMMSPSDIFAKYKNQSSSNLWQNITQNLQFTSLLGEDVHESPIPETDEFKALCSEEGITEEEKLISFNEQGMTGCPHYYRNCKSACSVCNKFYMCQVCHDDNEMHEMDRTKTTRMLCLNCKKPQPAARECYFCKEIMGDYYCSKCKLWSDDPDKPIYHCDKCGICRVGRGIGIDVFHCDKCGICMSLVVENMHKCIERAANSGCPICLDDLFSSTKPVVFMPCGHPIHSECFNEYSKRFYRCPLCSKSILNTSALFRMIDEEVRSEVLPPELENQDVYIVCQDCRLKSRTKFHLAGLKCDTCGSYNTFKL</sequence>
<dbReference type="InterPro" id="IPR017921">
    <property type="entry name" value="Znf_CTCHY"/>
</dbReference>
<dbReference type="InterPro" id="IPR013083">
    <property type="entry name" value="Znf_RING/FYVE/PHD"/>
</dbReference>
<dbReference type="CDD" id="cd16464">
    <property type="entry name" value="RING-H2_Pirh2-like"/>
    <property type="match status" value="1"/>
</dbReference>
<dbReference type="GO" id="GO:0005634">
    <property type="term" value="C:nucleus"/>
    <property type="evidence" value="ECO:0007669"/>
    <property type="project" value="TreeGrafter"/>
</dbReference>
<keyword evidence="10" id="KW-1185">Reference proteome</keyword>
<evidence type="ECO:0000313" key="9">
    <source>
        <dbReference type="EMBL" id="GMM51823.1"/>
    </source>
</evidence>
<dbReference type="InterPro" id="IPR037274">
    <property type="entry name" value="Znf_CHY_sf"/>
</dbReference>
<name>A0AAV5RM43_STABA</name>
<evidence type="ECO:0000313" key="10">
    <source>
        <dbReference type="Proteomes" id="UP001362899"/>
    </source>
</evidence>
<keyword evidence="2 4" id="KW-0863">Zinc-finger</keyword>
<dbReference type="Pfam" id="PF05495">
    <property type="entry name" value="zf-CHY"/>
    <property type="match status" value="1"/>
</dbReference>
<evidence type="ECO:0000256" key="5">
    <source>
        <dbReference type="SAM" id="MobiDB-lite"/>
    </source>
</evidence>
<evidence type="ECO:0000256" key="1">
    <source>
        <dbReference type="ARBA" id="ARBA00022723"/>
    </source>
</evidence>
<feature type="region of interest" description="Disordered" evidence="5">
    <location>
        <begin position="79"/>
        <end position="135"/>
    </location>
</feature>
<dbReference type="InterPro" id="IPR037275">
    <property type="entry name" value="Znf_CTCHY_sf"/>
</dbReference>
<protein>
    <submittedName>
        <fullName evidence="9">Uncharacterized protein</fullName>
    </submittedName>
</protein>
<dbReference type="PROSITE" id="PS51266">
    <property type="entry name" value="ZF_CHY"/>
    <property type="match status" value="1"/>
</dbReference>
<dbReference type="Pfam" id="PF13639">
    <property type="entry name" value="zf-RING_2"/>
    <property type="match status" value="1"/>
</dbReference>
<dbReference type="SUPFAM" id="SSF161219">
    <property type="entry name" value="CHY zinc finger-like"/>
    <property type="match status" value="1"/>
</dbReference>
<dbReference type="InterPro" id="IPR039512">
    <property type="entry name" value="RCHY1_zinc-ribbon"/>
</dbReference>
<organism evidence="9 10">
    <name type="scientific">Starmerella bacillaris</name>
    <name type="common">Yeast</name>
    <name type="synonym">Candida zemplinina</name>
    <dbReference type="NCBI Taxonomy" id="1247836"/>
    <lineage>
        <taxon>Eukaryota</taxon>
        <taxon>Fungi</taxon>
        <taxon>Dikarya</taxon>
        <taxon>Ascomycota</taxon>
        <taxon>Saccharomycotina</taxon>
        <taxon>Dipodascomycetes</taxon>
        <taxon>Dipodascales</taxon>
        <taxon>Trichomonascaceae</taxon>
        <taxon>Starmerella</taxon>
    </lineage>
</organism>
<evidence type="ECO:0000259" key="8">
    <source>
        <dbReference type="PROSITE" id="PS51270"/>
    </source>
</evidence>
<dbReference type="SMART" id="SM00184">
    <property type="entry name" value="RING"/>
    <property type="match status" value="2"/>
</dbReference>
<feature type="compositionally biased region" description="Acidic residues" evidence="5">
    <location>
        <begin position="117"/>
        <end position="135"/>
    </location>
</feature>
<dbReference type="Gene3D" id="3.30.40.10">
    <property type="entry name" value="Zinc/RING finger domain, C3HC4 (zinc finger)"/>
    <property type="match status" value="1"/>
</dbReference>
<dbReference type="SUPFAM" id="SSF161245">
    <property type="entry name" value="Zinc hairpin stack"/>
    <property type="match status" value="1"/>
</dbReference>
<feature type="domain" description="RING-type" evidence="6">
    <location>
        <begin position="375"/>
        <end position="417"/>
    </location>
</feature>
<dbReference type="InterPro" id="IPR008913">
    <property type="entry name" value="Znf_CHY"/>
</dbReference>